<evidence type="ECO:0000256" key="3">
    <source>
        <dbReference type="ARBA" id="ARBA00022576"/>
    </source>
</evidence>
<dbReference type="GO" id="GO:0006572">
    <property type="term" value="P:L-tyrosine catabolic process"/>
    <property type="evidence" value="ECO:0007669"/>
    <property type="project" value="TreeGrafter"/>
</dbReference>
<dbReference type="InterPro" id="IPR015424">
    <property type="entry name" value="PyrdxlP-dep_Trfase"/>
</dbReference>
<evidence type="ECO:0000259" key="9">
    <source>
        <dbReference type="Pfam" id="PF00155"/>
    </source>
</evidence>
<keyword evidence="5 6" id="KW-0663">Pyridoxal phosphate</keyword>
<dbReference type="GO" id="GO:0030170">
    <property type="term" value="F:pyridoxal phosphate binding"/>
    <property type="evidence" value="ECO:0007669"/>
    <property type="project" value="InterPro"/>
</dbReference>
<feature type="region of interest" description="Disordered" evidence="8">
    <location>
        <begin position="1"/>
        <end position="26"/>
    </location>
</feature>
<dbReference type="SUPFAM" id="SSF53383">
    <property type="entry name" value="PLP-dependent transferases"/>
    <property type="match status" value="1"/>
</dbReference>
<reference evidence="10" key="1">
    <citation type="journal article" date="2023" name="Nat. Commun.">
        <title>Diploid and tetraploid genomes of Acorus and the evolution of monocots.</title>
        <authorList>
            <person name="Ma L."/>
            <person name="Liu K.W."/>
            <person name="Li Z."/>
            <person name="Hsiao Y.Y."/>
            <person name="Qi Y."/>
            <person name="Fu T."/>
            <person name="Tang G.D."/>
            <person name="Zhang D."/>
            <person name="Sun W.H."/>
            <person name="Liu D.K."/>
            <person name="Li Y."/>
            <person name="Chen G.Z."/>
            <person name="Liu X.D."/>
            <person name="Liao X.Y."/>
            <person name="Jiang Y.T."/>
            <person name="Yu X."/>
            <person name="Hao Y."/>
            <person name="Huang J."/>
            <person name="Zhao X.W."/>
            <person name="Ke S."/>
            <person name="Chen Y.Y."/>
            <person name="Wu W.L."/>
            <person name="Hsu J.L."/>
            <person name="Lin Y.F."/>
            <person name="Huang M.D."/>
            <person name="Li C.Y."/>
            <person name="Huang L."/>
            <person name="Wang Z.W."/>
            <person name="Zhao X."/>
            <person name="Zhong W.Y."/>
            <person name="Peng D.H."/>
            <person name="Ahmad S."/>
            <person name="Lan S."/>
            <person name="Zhang J.S."/>
            <person name="Tsai W.C."/>
            <person name="Van de Peer Y."/>
            <person name="Liu Z.J."/>
        </authorList>
    </citation>
    <scope>NUCLEOTIDE SEQUENCE</scope>
    <source>
        <strain evidence="10">CP</strain>
    </source>
</reference>
<dbReference type="PRINTS" id="PR00753">
    <property type="entry name" value="ACCSYNTHASE"/>
</dbReference>
<evidence type="ECO:0000256" key="5">
    <source>
        <dbReference type="ARBA" id="ARBA00022898"/>
    </source>
</evidence>
<gene>
    <name evidence="10" type="ORF">QJS10_CPA10g01729</name>
</gene>
<dbReference type="Proteomes" id="UP001180020">
    <property type="component" value="Unassembled WGS sequence"/>
</dbReference>
<name>A0AAV9DZZ9_ACOCL</name>
<dbReference type="InterPro" id="IPR015421">
    <property type="entry name" value="PyrdxlP-dep_Trfase_major"/>
</dbReference>
<feature type="modified residue" description="N6-(pyridoxal phosphate)lysine" evidence="7">
    <location>
        <position position="275"/>
    </location>
</feature>
<evidence type="ECO:0000256" key="6">
    <source>
        <dbReference type="PIRNR" id="PIRNR000517"/>
    </source>
</evidence>
<feature type="domain" description="Aminotransferase class I/classII large" evidence="9">
    <location>
        <begin position="89"/>
        <end position="409"/>
    </location>
</feature>
<dbReference type="InterPro" id="IPR015422">
    <property type="entry name" value="PyrdxlP-dep_Trfase_small"/>
</dbReference>
<comment type="similarity">
    <text evidence="2 6">Belongs to the class-I pyridoxal-phosphate-dependent aminotransferase family.</text>
</comment>
<dbReference type="InterPro" id="IPR005958">
    <property type="entry name" value="TyrNic_aminoTrfase"/>
</dbReference>
<reference evidence="10" key="2">
    <citation type="submission" date="2023-06" db="EMBL/GenBank/DDBJ databases">
        <authorList>
            <person name="Ma L."/>
            <person name="Liu K.-W."/>
            <person name="Li Z."/>
            <person name="Hsiao Y.-Y."/>
            <person name="Qi Y."/>
            <person name="Fu T."/>
            <person name="Tang G."/>
            <person name="Zhang D."/>
            <person name="Sun W.-H."/>
            <person name="Liu D.-K."/>
            <person name="Li Y."/>
            <person name="Chen G.-Z."/>
            <person name="Liu X.-D."/>
            <person name="Liao X.-Y."/>
            <person name="Jiang Y.-T."/>
            <person name="Yu X."/>
            <person name="Hao Y."/>
            <person name="Huang J."/>
            <person name="Zhao X.-W."/>
            <person name="Ke S."/>
            <person name="Chen Y.-Y."/>
            <person name="Wu W.-L."/>
            <person name="Hsu J.-L."/>
            <person name="Lin Y.-F."/>
            <person name="Huang M.-D."/>
            <person name="Li C.-Y."/>
            <person name="Huang L."/>
            <person name="Wang Z.-W."/>
            <person name="Zhao X."/>
            <person name="Zhong W.-Y."/>
            <person name="Peng D.-H."/>
            <person name="Ahmad S."/>
            <person name="Lan S."/>
            <person name="Zhang J.-S."/>
            <person name="Tsai W.-C."/>
            <person name="Van De Peer Y."/>
            <person name="Liu Z.-J."/>
        </authorList>
    </citation>
    <scope>NUCLEOTIDE SEQUENCE</scope>
    <source>
        <strain evidence="10">CP</strain>
        <tissue evidence="10">Leaves</tissue>
    </source>
</reference>
<evidence type="ECO:0000256" key="8">
    <source>
        <dbReference type="SAM" id="MobiDB-lite"/>
    </source>
</evidence>
<protein>
    <submittedName>
        <fullName evidence="10">Aminotransferase TAT2</fullName>
    </submittedName>
</protein>
<evidence type="ECO:0000256" key="7">
    <source>
        <dbReference type="PIRSR" id="PIRSR000517-1"/>
    </source>
</evidence>
<evidence type="ECO:0000313" key="11">
    <source>
        <dbReference type="Proteomes" id="UP001180020"/>
    </source>
</evidence>
<evidence type="ECO:0000256" key="1">
    <source>
        <dbReference type="ARBA" id="ARBA00001933"/>
    </source>
</evidence>
<dbReference type="Gene3D" id="3.90.1150.10">
    <property type="entry name" value="Aspartate Aminotransferase, domain 1"/>
    <property type="match status" value="1"/>
</dbReference>
<dbReference type="PANTHER" id="PTHR45744">
    <property type="entry name" value="TYROSINE AMINOTRANSFERASE"/>
    <property type="match status" value="1"/>
</dbReference>
<dbReference type="AlphaFoldDB" id="A0AAV9DZZ9"/>
<accession>A0AAV9DZZ9</accession>
<keyword evidence="11" id="KW-1185">Reference proteome</keyword>
<dbReference type="GO" id="GO:0004838">
    <property type="term" value="F:L-tyrosine-2-oxoglutarate transaminase activity"/>
    <property type="evidence" value="ECO:0007669"/>
    <property type="project" value="TreeGrafter"/>
</dbReference>
<dbReference type="Gene3D" id="3.40.640.10">
    <property type="entry name" value="Type I PLP-dependent aspartate aminotransferase-like (Major domain)"/>
    <property type="match status" value="1"/>
</dbReference>
<organism evidence="10 11">
    <name type="scientific">Acorus calamus</name>
    <name type="common">Sweet flag</name>
    <dbReference type="NCBI Taxonomy" id="4465"/>
    <lineage>
        <taxon>Eukaryota</taxon>
        <taxon>Viridiplantae</taxon>
        <taxon>Streptophyta</taxon>
        <taxon>Embryophyta</taxon>
        <taxon>Tracheophyta</taxon>
        <taxon>Spermatophyta</taxon>
        <taxon>Magnoliopsida</taxon>
        <taxon>Liliopsida</taxon>
        <taxon>Acoraceae</taxon>
        <taxon>Acorus</taxon>
    </lineage>
</organism>
<keyword evidence="4" id="KW-0808">Transferase</keyword>
<comment type="cofactor">
    <cofactor evidence="1 6 7">
        <name>pyridoxal 5'-phosphate</name>
        <dbReference type="ChEBI" id="CHEBI:597326"/>
    </cofactor>
</comment>
<dbReference type="NCBIfam" id="TIGR01265">
    <property type="entry name" value="tyr_nico_aTase"/>
    <property type="match status" value="1"/>
</dbReference>
<evidence type="ECO:0000313" key="10">
    <source>
        <dbReference type="EMBL" id="KAK1306694.1"/>
    </source>
</evidence>
<dbReference type="EMBL" id="JAUJYO010000010">
    <property type="protein sequence ID" value="KAK1306694.1"/>
    <property type="molecule type" value="Genomic_DNA"/>
</dbReference>
<proteinExistence type="inferred from homology"/>
<sequence length="423" mass="46008">MAPTTQVSVNDNGLQNGCSAKSGNHKSINNGGHYEVPCNPLLMQQKGSLRSVVTDLTSRPNPDKAVIGLALGDASSFPCFRSGRDALTKPVFDVVDSALFDGYPPSFGYPFARRAVAEYLGCGIKEGEVYLTSGATQAIQVILSALAGPGRNVLLPRPGFPVYASTCRLAGIEPRFYDLLPSNNWELNLSQIMSLADSNTVSIMVTNPNNPCGVVFPRSHLLQIMEVAGKLHLPVIADEIYGHMTFGEAKFVPMASLASAAGKTPPVITIGGLSKRWMVPGWRMGWLAFSDPRGNIRQAALPGILCNADQEFHNNVLRLLESAADTCYARIDCIDALKCHSKPNGSMFMMVEVQTMILAGINDDMDFARELMEEESVLVLPGSVIGLKNWVRIFFGAPVNMLNEAFDRIHSFCLRRRLAQMLV</sequence>
<comment type="caution">
    <text evidence="10">The sequence shown here is derived from an EMBL/GenBank/DDBJ whole genome shotgun (WGS) entry which is preliminary data.</text>
</comment>
<keyword evidence="3 10" id="KW-0032">Aminotransferase</keyword>
<evidence type="ECO:0000256" key="4">
    <source>
        <dbReference type="ARBA" id="ARBA00022679"/>
    </source>
</evidence>
<dbReference type="Pfam" id="PF00155">
    <property type="entry name" value="Aminotran_1_2"/>
    <property type="match status" value="1"/>
</dbReference>
<dbReference type="PIRSF" id="PIRSF000517">
    <property type="entry name" value="Tyr_transaminase"/>
    <property type="match status" value="1"/>
</dbReference>
<dbReference type="PANTHER" id="PTHR45744:SF2">
    <property type="entry name" value="TYROSINE AMINOTRANSFERASE"/>
    <property type="match status" value="1"/>
</dbReference>
<evidence type="ECO:0000256" key="2">
    <source>
        <dbReference type="ARBA" id="ARBA00007441"/>
    </source>
</evidence>
<dbReference type="CDD" id="cd00609">
    <property type="entry name" value="AAT_like"/>
    <property type="match status" value="1"/>
</dbReference>
<dbReference type="InterPro" id="IPR004839">
    <property type="entry name" value="Aminotransferase_I/II_large"/>
</dbReference>